<dbReference type="Proteomes" id="UP000010121">
    <property type="component" value="Unassembled WGS sequence"/>
</dbReference>
<reference evidence="2 3" key="1">
    <citation type="submission" date="2009-08" db="EMBL/GenBank/DDBJ databases">
        <title>The draft genome of Rhodobacter sp. SW2.</title>
        <authorList>
            <consortium name="US DOE Joint Genome Institute (JGI-PGF)"/>
            <person name="Lucas S."/>
            <person name="Copeland A."/>
            <person name="Lapidus A."/>
            <person name="Glavina del Rio T."/>
            <person name="Tice H."/>
            <person name="Bruce D."/>
            <person name="Goodwin L."/>
            <person name="Pitluck S."/>
            <person name="Larimer F."/>
            <person name="Land M.L."/>
            <person name="Hauser L."/>
            <person name="Emerson D."/>
        </authorList>
    </citation>
    <scope>NUCLEOTIDE SEQUENCE [LARGE SCALE GENOMIC DNA]</scope>
    <source>
        <strain evidence="2 3">SW2</strain>
    </source>
</reference>
<dbReference type="AlphaFoldDB" id="C8RXJ8"/>
<feature type="chain" id="PRO_5002991922" evidence="1">
    <location>
        <begin position="34"/>
        <end position="101"/>
    </location>
</feature>
<name>C8RXJ8_9RHOB</name>
<gene>
    <name evidence="2" type="ORF">Rsw2DRAFT_0526</name>
</gene>
<accession>C8RXJ8</accession>
<feature type="signal peptide" evidence="1">
    <location>
        <begin position="1"/>
        <end position="33"/>
    </location>
</feature>
<organism evidence="2 3">
    <name type="scientific">Rhodobacter ferrooxidans</name>
    <dbReference type="NCBI Taxonomy" id="371731"/>
    <lineage>
        <taxon>Bacteria</taxon>
        <taxon>Pseudomonadati</taxon>
        <taxon>Pseudomonadota</taxon>
        <taxon>Alphaproteobacteria</taxon>
        <taxon>Rhodobacterales</taxon>
        <taxon>Rhodobacter group</taxon>
        <taxon>Rhodobacter</taxon>
    </lineage>
</organism>
<evidence type="ECO:0000313" key="2">
    <source>
        <dbReference type="EMBL" id="EEW26723.1"/>
    </source>
</evidence>
<dbReference type="RefSeq" id="WP_008027773.1">
    <property type="nucleotide sequence ID" value="NZ_ACYY01000002.1"/>
</dbReference>
<evidence type="ECO:0000256" key="1">
    <source>
        <dbReference type="SAM" id="SignalP"/>
    </source>
</evidence>
<evidence type="ECO:0000313" key="3">
    <source>
        <dbReference type="Proteomes" id="UP000010121"/>
    </source>
</evidence>
<comment type="caution">
    <text evidence="2">The sequence shown here is derived from an EMBL/GenBank/DDBJ whole genome shotgun (WGS) entry which is preliminary data.</text>
</comment>
<keyword evidence="1" id="KW-0732">Signal</keyword>
<keyword evidence="3" id="KW-1185">Reference proteome</keyword>
<dbReference type="EMBL" id="ACYY01000002">
    <property type="protein sequence ID" value="EEW26723.1"/>
    <property type="molecule type" value="Genomic_DNA"/>
</dbReference>
<protein>
    <submittedName>
        <fullName evidence="2">Uncharacterized protein</fullName>
    </submittedName>
</protein>
<proteinExistence type="predicted"/>
<sequence>MRVTQSLASRLFATSLASIAAFGLLGAPTLAQAAAEADAATAAPSPSVMRVLHFKNWIEVTMTDGSYEQIKNGFYQHIDAAGTVLEIRAATSTDITRLLAM</sequence>